<dbReference type="Ensembl" id="ENSSFOT00015077009.1">
    <property type="protein sequence ID" value="ENSSFOP00015056573.1"/>
    <property type="gene ID" value="ENSSFOG00015026122.1"/>
</dbReference>
<feature type="compositionally biased region" description="Acidic residues" evidence="11">
    <location>
        <begin position="116"/>
        <end position="129"/>
    </location>
</feature>
<feature type="compositionally biased region" description="Basic and acidic residues" evidence="11">
    <location>
        <begin position="146"/>
        <end position="155"/>
    </location>
</feature>
<dbReference type="InterPro" id="IPR027841">
    <property type="entry name" value="IL-17_rcpt_C/E_N"/>
</dbReference>
<keyword evidence="10" id="KW-0395">Inflammatory response</keyword>
<evidence type="ECO:0000256" key="9">
    <source>
        <dbReference type="ARBA" id="ARBA00023180"/>
    </source>
</evidence>
<protein>
    <submittedName>
        <fullName evidence="15">Uncharacterized LOC114910601</fullName>
    </submittedName>
</protein>
<dbReference type="GeneID" id="114910601"/>
<evidence type="ECO:0000313" key="16">
    <source>
        <dbReference type="Proteomes" id="UP000694397"/>
    </source>
</evidence>
<dbReference type="PROSITE" id="PS51534">
    <property type="entry name" value="SEFIR"/>
    <property type="match status" value="1"/>
</dbReference>
<evidence type="ECO:0000313" key="15">
    <source>
        <dbReference type="Ensembl" id="ENSSFOP00015056573.1"/>
    </source>
</evidence>
<gene>
    <name evidence="15" type="primary">LOC114910601</name>
</gene>
<sequence length="747" mass="81198">MSPRGSGGGGAPLLRSLSVVAVLLLCPRPCSPSPSPSSAGHLDKVELGAGSRLTCAQVLTDCRVTDELIGTPSSGPVDLGRVELRAVLCCTAGAECVPCMKIVTHLTVTERTELELLGDDDDDDDDDNDSEHVDDIEGGDDDEYDRTENEGKEEGSVSGPDAPPTLPGEKRNKRKNATLSLQLSGPVPVETGATLPPAARSAESPVSLRVCHGVPHLFPTCKRVEFTVPAGAAQGHEQPEVWFSLVVSEKVLFDSQVTVWVLQQNFSLTFPSKKDVCSPALHQVVTHCDVPALRTVIDRQNAAVTLQLDDRDARRALDVGLCIKYGDRDRCSYRQWKSTEKITLPLSSVVPCMCFQVWWIQKDSLRVQMCPFLNRTEFLQNVWDNISVSVRPSQTHEDEAVLEWTVSAPCRLEAELWPCRMGAAEASRCREVEGMRQSLQGERQKSGWFFHLQPHPSLCAQMKVKGKDVELGPYCPLASARSRWSLVVLFVIMVVCIGILAMYLLHGTLKRLVSRWFKDSSIRGAVEGGQVLLLCPPDSDPRVAALVCQLGSSLSHLGFCVSLELWSRRELSALGPVPWLHSRLDRLQRHGGKAALLLTQAAWQRAHEWARSEPESAPRSPARTDVFGASLSCVAADRLQGRAGERFVLARFEALPPVPLGAGQPLPEPFRGLALYSLPSQSLGFLTELAGAAGGRGQSRRRRAGGLRAASRALALGLRATGTSGGGDTWETVPLQRWALEGPDGTP</sequence>
<dbReference type="GO" id="GO:0005886">
    <property type="term" value="C:plasma membrane"/>
    <property type="evidence" value="ECO:0007669"/>
    <property type="project" value="UniProtKB-SubCell"/>
</dbReference>
<feature type="domain" description="SEFIR" evidence="14">
    <location>
        <begin position="528"/>
        <end position="687"/>
    </location>
</feature>
<evidence type="ECO:0000256" key="4">
    <source>
        <dbReference type="ARBA" id="ARBA00022692"/>
    </source>
</evidence>
<dbReference type="PANTHER" id="PTHR15583">
    <property type="entry name" value="INTERLEUKIN-17 RECEPTOR"/>
    <property type="match status" value="1"/>
</dbReference>
<organism evidence="15 16">
    <name type="scientific">Scleropages formosus</name>
    <name type="common">Asian bonytongue</name>
    <name type="synonym">Osteoglossum formosum</name>
    <dbReference type="NCBI Taxonomy" id="113540"/>
    <lineage>
        <taxon>Eukaryota</taxon>
        <taxon>Metazoa</taxon>
        <taxon>Chordata</taxon>
        <taxon>Craniata</taxon>
        <taxon>Vertebrata</taxon>
        <taxon>Euteleostomi</taxon>
        <taxon>Actinopterygii</taxon>
        <taxon>Neopterygii</taxon>
        <taxon>Teleostei</taxon>
        <taxon>Osteoglossocephala</taxon>
        <taxon>Osteoglossomorpha</taxon>
        <taxon>Osteoglossiformes</taxon>
        <taxon>Osteoglossidae</taxon>
        <taxon>Scleropages</taxon>
    </lineage>
</organism>
<reference evidence="15 16" key="1">
    <citation type="submission" date="2019-04" db="EMBL/GenBank/DDBJ databases">
        <authorList>
            <consortium name="Wellcome Sanger Institute Data Sharing"/>
        </authorList>
    </citation>
    <scope>NUCLEOTIDE SEQUENCE [LARGE SCALE GENOMIC DNA]</scope>
</reference>
<keyword evidence="5 13" id="KW-0732">Signal</keyword>
<evidence type="ECO:0000256" key="10">
    <source>
        <dbReference type="ARBA" id="ARBA00023198"/>
    </source>
</evidence>
<evidence type="ECO:0000256" key="8">
    <source>
        <dbReference type="ARBA" id="ARBA00023170"/>
    </source>
</evidence>
<evidence type="ECO:0000256" key="13">
    <source>
        <dbReference type="SAM" id="SignalP"/>
    </source>
</evidence>
<dbReference type="Gene3D" id="3.40.50.11530">
    <property type="match status" value="1"/>
</dbReference>
<dbReference type="GO" id="GO:0006954">
    <property type="term" value="P:inflammatory response"/>
    <property type="evidence" value="ECO:0007669"/>
    <property type="project" value="UniProtKB-KW"/>
</dbReference>
<dbReference type="OrthoDB" id="10045365at2759"/>
<evidence type="ECO:0000256" key="2">
    <source>
        <dbReference type="ARBA" id="ARBA00004479"/>
    </source>
</evidence>
<keyword evidence="9" id="KW-0325">Glycoprotein</keyword>
<evidence type="ECO:0000256" key="12">
    <source>
        <dbReference type="SAM" id="Phobius"/>
    </source>
</evidence>
<feature type="signal peptide" evidence="13">
    <location>
        <begin position="1"/>
        <end position="32"/>
    </location>
</feature>
<feature type="compositionally biased region" description="Acidic residues" evidence="11">
    <location>
        <begin position="136"/>
        <end position="145"/>
    </location>
</feature>
<dbReference type="Pfam" id="PF15037">
    <property type="entry name" value="IL17_R_N"/>
    <property type="match status" value="1"/>
</dbReference>
<comment type="subcellular location">
    <subcellularLocation>
        <location evidence="1">Cell membrane</location>
        <topology evidence="1">Single-pass membrane protein</topology>
    </subcellularLocation>
    <subcellularLocation>
        <location evidence="2">Membrane</location>
        <topology evidence="2">Single-pass type I membrane protein</topology>
    </subcellularLocation>
</comment>
<dbReference type="GO" id="GO:0030368">
    <property type="term" value="F:interleukin-17 receptor activity"/>
    <property type="evidence" value="ECO:0007669"/>
    <property type="project" value="InterPro"/>
</dbReference>
<evidence type="ECO:0000256" key="5">
    <source>
        <dbReference type="ARBA" id="ARBA00022729"/>
    </source>
</evidence>
<dbReference type="AlphaFoldDB" id="A0A8C9VI45"/>
<evidence type="ECO:0000256" key="7">
    <source>
        <dbReference type="ARBA" id="ARBA00023136"/>
    </source>
</evidence>
<evidence type="ECO:0000256" key="11">
    <source>
        <dbReference type="SAM" id="MobiDB-lite"/>
    </source>
</evidence>
<keyword evidence="8" id="KW-0675">Receptor</keyword>
<feature type="chain" id="PRO_5034909926" evidence="13">
    <location>
        <begin position="33"/>
        <end position="747"/>
    </location>
</feature>
<dbReference type="RefSeq" id="XP_029108320.1">
    <property type="nucleotide sequence ID" value="XM_029252487.1"/>
</dbReference>
<feature type="transmembrane region" description="Helical" evidence="12">
    <location>
        <begin position="484"/>
        <end position="505"/>
    </location>
</feature>
<dbReference type="RefSeq" id="XP_029108319.1">
    <property type="nucleotide sequence ID" value="XM_029252486.1"/>
</dbReference>
<dbReference type="PANTHER" id="PTHR15583:SF12">
    <property type="entry name" value="INTERLEUKIN-17 RECEPTOR C"/>
    <property type="match status" value="1"/>
</dbReference>
<keyword evidence="6 12" id="KW-1133">Transmembrane helix</keyword>
<evidence type="ECO:0000256" key="3">
    <source>
        <dbReference type="ARBA" id="ARBA00022475"/>
    </source>
</evidence>
<dbReference type="GeneTree" id="ENSGT00940000168503"/>
<reference evidence="15" key="2">
    <citation type="submission" date="2025-08" db="UniProtKB">
        <authorList>
            <consortium name="Ensembl"/>
        </authorList>
    </citation>
    <scope>IDENTIFICATION</scope>
</reference>
<keyword evidence="4 12" id="KW-0812">Transmembrane</keyword>
<dbReference type="InterPro" id="IPR039465">
    <property type="entry name" value="IL-17_rcpt-like"/>
</dbReference>
<dbReference type="InterPro" id="IPR013568">
    <property type="entry name" value="SEFIR_dom"/>
</dbReference>
<keyword evidence="16" id="KW-1185">Reference proteome</keyword>
<accession>A0A8C9VI45</accession>
<name>A0A8C9VI45_SCLFO</name>
<keyword evidence="7 12" id="KW-0472">Membrane</keyword>
<keyword evidence="3" id="KW-1003">Cell membrane</keyword>
<feature type="region of interest" description="Disordered" evidence="11">
    <location>
        <begin position="116"/>
        <end position="200"/>
    </location>
</feature>
<dbReference type="Pfam" id="PF08357">
    <property type="entry name" value="SEFIR"/>
    <property type="match status" value="1"/>
</dbReference>
<evidence type="ECO:0000256" key="6">
    <source>
        <dbReference type="ARBA" id="ARBA00022989"/>
    </source>
</evidence>
<reference evidence="15" key="3">
    <citation type="submission" date="2025-09" db="UniProtKB">
        <authorList>
            <consortium name="Ensembl"/>
        </authorList>
    </citation>
    <scope>IDENTIFICATION</scope>
</reference>
<evidence type="ECO:0000256" key="1">
    <source>
        <dbReference type="ARBA" id="ARBA00004162"/>
    </source>
</evidence>
<dbReference type="KEGG" id="sfm:114910601"/>
<proteinExistence type="predicted"/>
<evidence type="ECO:0000259" key="14">
    <source>
        <dbReference type="PROSITE" id="PS51534"/>
    </source>
</evidence>
<dbReference type="Proteomes" id="UP000694397">
    <property type="component" value="Chromosome 5"/>
</dbReference>